<comment type="subcellular location">
    <subcellularLocation>
        <location evidence="1">Membrane</location>
        <topology evidence="1">Multi-pass membrane protein</topology>
    </subcellularLocation>
</comment>
<dbReference type="GO" id="GO:0022857">
    <property type="term" value="F:transmembrane transporter activity"/>
    <property type="evidence" value="ECO:0007669"/>
    <property type="project" value="InterPro"/>
</dbReference>
<dbReference type="PANTHER" id="PTHR45649">
    <property type="entry name" value="AMINO-ACID PERMEASE BAT1"/>
    <property type="match status" value="1"/>
</dbReference>
<feature type="transmembrane region" description="Helical" evidence="7">
    <location>
        <begin position="492"/>
        <end position="510"/>
    </location>
</feature>
<evidence type="ECO:0000313" key="9">
    <source>
        <dbReference type="Proteomes" id="UP000033647"/>
    </source>
</evidence>
<feature type="transmembrane region" description="Helical" evidence="7">
    <location>
        <begin position="208"/>
        <end position="228"/>
    </location>
</feature>
<feature type="compositionally biased region" description="Basic and acidic residues" evidence="6">
    <location>
        <begin position="49"/>
        <end position="69"/>
    </location>
</feature>
<evidence type="ECO:0000256" key="7">
    <source>
        <dbReference type="SAM" id="Phobius"/>
    </source>
</evidence>
<gene>
    <name evidence="8" type="ORF">TI39_contig374g00012</name>
</gene>
<dbReference type="Proteomes" id="UP000033647">
    <property type="component" value="Unassembled WGS sequence"/>
</dbReference>
<keyword evidence="5 7" id="KW-0472">Membrane</keyword>
<evidence type="ECO:0000256" key="1">
    <source>
        <dbReference type="ARBA" id="ARBA00004141"/>
    </source>
</evidence>
<feature type="transmembrane region" description="Helical" evidence="7">
    <location>
        <begin position="82"/>
        <end position="99"/>
    </location>
</feature>
<dbReference type="Gene3D" id="1.20.1740.10">
    <property type="entry name" value="Amino acid/polyamine transporter I"/>
    <property type="match status" value="1"/>
</dbReference>
<protein>
    <submittedName>
        <fullName evidence="8">Amino acid permease like protein</fullName>
    </submittedName>
</protein>
<feature type="compositionally biased region" description="Basic and acidic residues" evidence="6">
    <location>
        <begin position="18"/>
        <end position="41"/>
    </location>
</feature>
<dbReference type="PIRSF" id="PIRSF006060">
    <property type="entry name" value="AA_transporter"/>
    <property type="match status" value="1"/>
</dbReference>
<keyword evidence="9" id="KW-1185">Reference proteome</keyword>
<dbReference type="PANTHER" id="PTHR45649:SF4">
    <property type="entry name" value="TRANSPORTER, PUTATIVE (EUROFUNG)-RELATED"/>
    <property type="match status" value="1"/>
</dbReference>
<feature type="compositionally biased region" description="Low complexity" evidence="6">
    <location>
        <begin position="1"/>
        <end position="10"/>
    </location>
</feature>
<feature type="transmembrane region" description="Helical" evidence="7">
    <location>
        <begin position="522"/>
        <end position="542"/>
    </location>
</feature>
<evidence type="ECO:0000256" key="2">
    <source>
        <dbReference type="ARBA" id="ARBA00022448"/>
    </source>
</evidence>
<accession>A0A0F4GPU9</accession>
<proteinExistence type="predicted"/>
<evidence type="ECO:0000256" key="6">
    <source>
        <dbReference type="SAM" id="MobiDB-lite"/>
    </source>
</evidence>
<keyword evidence="3 7" id="KW-0812">Transmembrane</keyword>
<reference evidence="8 9" key="1">
    <citation type="submission" date="2015-03" db="EMBL/GenBank/DDBJ databases">
        <title>RNA-seq based gene annotation and comparative genomics of four Zymoseptoria species reveal species-specific pathogenicity related genes and transposable element activity.</title>
        <authorList>
            <person name="Grandaubert J."/>
            <person name="Bhattacharyya A."/>
            <person name="Stukenbrock E.H."/>
        </authorList>
    </citation>
    <scope>NUCLEOTIDE SEQUENCE [LARGE SCALE GENOMIC DNA]</scope>
    <source>
        <strain evidence="8 9">Zb18110</strain>
    </source>
</reference>
<dbReference type="Pfam" id="PF13520">
    <property type="entry name" value="AA_permease_2"/>
    <property type="match status" value="1"/>
</dbReference>
<feature type="region of interest" description="Disordered" evidence="6">
    <location>
        <begin position="1"/>
        <end position="69"/>
    </location>
</feature>
<dbReference type="GO" id="GO:0016020">
    <property type="term" value="C:membrane"/>
    <property type="evidence" value="ECO:0007669"/>
    <property type="project" value="UniProtKB-SubCell"/>
</dbReference>
<dbReference type="EMBL" id="LAFY01000366">
    <property type="protein sequence ID" value="KJX99077.1"/>
    <property type="molecule type" value="Genomic_DNA"/>
</dbReference>
<sequence length="567" mass="62760">MASSSSSSEPHPSPTDAITREHYSLKADNARDKHAFDRVAEDGEDDQYDDYHGHLKNDRHRGTQFDQTDMKRMGKQQELRRNFRTLSTLAFVVILQGTWEVLLAASYQGLVAGGLAGLFWSYVWTFCCNLLVVVSLAEMASMAPTAGGQYHWVSEFAPIKHQRWLSYFTGWMSTLSWQAGTASGPFLVGTMIQALATENYEGYAGTNWQGTLCVWAITVLVLLANVYGGRAMPVFQNLMLILHVFGFLTIIVCIWVLAPRNSAKVVFTSFTDAGGWSSMGLALMVGQISAIYACICSDAAAHLSEEIKDASVAVPKAMLGSYLLNGGLGIIFLITFLFSIVDLPSALEADYVFLYVFKEAFSLPAVNALASIVIILIFAGTLSYNLSTSRQTLTNLHWSFARDNGLPFSNWIAHVHPTLEVPANAVIATCAFTIILSFINFGSDVAFNAIISLNLVSLMITYMISIGCVLYRRVYEPELLPKARWSLGKWGVPVNLAALAYTTFAFFWCFWPNYHRPSLTDFNWSVLMFGVVALIAVVDWVVRARKVYTGPVVLVEGRKEEPMGAFK</sequence>
<keyword evidence="4 7" id="KW-1133">Transmembrane helix</keyword>
<feature type="transmembrane region" description="Helical" evidence="7">
    <location>
        <begin position="240"/>
        <end position="258"/>
    </location>
</feature>
<feature type="transmembrane region" description="Helical" evidence="7">
    <location>
        <begin position="421"/>
        <end position="439"/>
    </location>
</feature>
<dbReference type="OrthoDB" id="3257095at2759"/>
<evidence type="ECO:0000256" key="5">
    <source>
        <dbReference type="ARBA" id="ARBA00023136"/>
    </source>
</evidence>
<evidence type="ECO:0000256" key="3">
    <source>
        <dbReference type="ARBA" id="ARBA00022692"/>
    </source>
</evidence>
<evidence type="ECO:0000256" key="4">
    <source>
        <dbReference type="ARBA" id="ARBA00022989"/>
    </source>
</evidence>
<dbReference type="InterPro" id="IPR002293">
    <property type="entry name" value="AA/rel_permease1"/>
</dbReference>
<evidence type="ECO:0000313" key="8">
    <source>
        <dbReference type="EMBL" id="KJX99077.1"/>
    </source>
</evidence>
<feature type="transmembrane region" description="Helical" evidence="7">
    <location>
        <begin position="322"/>
        <end position="341"/>
    </location>
</feature>
<comment type="caution">
    <text evidence="8">The sequence shown here is derived from an EMBL/GenBank/DDBJ whole genome shotgun (WGS) entry which is preliminary data.</text>
</comment>
<feature type="transmembrane region" description="Helical" evidence="7">
    <location>
        <begin position="445"/>
        <end position="471"/>
    </location>
</feature>
<dbReference type="AlphaFoldDB" id="A0A0F4GPU9"/>
<organism evidence="8 9">
    <name type="scientific">Zymoseptoria brevis</name>
    <dbReference type="NCBI Taxonomy" id="1047168"/>
    <lineage>
        <taxon>Eukaryota</taxon>
        <taxon>Fungi</taxon>
        <taxon>Dikarya</taxon>
        <taxon>Ascomycota</taxon>
        <taxon>Pezizomycotina</taxon>
        <taxon>Dothideomycetes</taxon>
        <taxon>Dothideomycetidae</taxon>
        <taxon>Mycosphaerellales</taxon>
        <taxon>Mycosphaerellaceae</taxon>
        <taxon>Zymoseptoria</taxon>
    </lineage>
</organism>
<feature type="transmembrane region" description="Helical" evidence="7">
    <location>
        <begin position="361"/>
        <end position="384"/>
    </location>
</feature>
<keyword evidence="2" id="KW-0813">Transport</keyword>
<dbReference type="STRING" id="1047168.A0A0F4GPU9"/>
<name>A0A0F4GPU9_9PEZI</name>
<feature type="transmembrane region" description="Helical" evidence="7">
    <location>
        <begin position="119"/>
        <end position="143"/>
    </location>
</feature>
<feature type="transmembrane region" description="Helical" evidence="7">
    <location>
        <begin position="164"/>
        <end position="188"/>
    </location>
</feature>
<feature type="transmembrane region" description="Helical" evidence="7">
    <location>
        <begin position="278"/>
        <end position="301"/>
    </location>
</feature>